<dbReference type="STRING" id="553385.GCA_000591415_03517"/>
<dbReference type="AlphaFoldDB" id="A0A558HPW6"/>
<dbReference type="RefSeq" id="WP_144726984.1">
    <property type="nucleotide sequence ID" value="NZ_CAWOWR010000097.1"/>
</dbReference>
<evidence type="ECO:0000313" key="7">
    <source>
        <dbReference type="Proteomes" id="UP000319941"/>
    </source>
</evidence>
<sequence>MAGGRKREFDEHIALQKAMEVFWRKGYTAATLSDLTQQMGINKTSMYSAFGNKAALFVKAARHYVETEMRAHFTHLHTPDVSLGKRLRDYMVSVVSMQSATPQPKGCFLVLCQSEVASGDMPEEARALLEQEDRMALQMFTALFEQDSEAISLGLDKAAAANALTLYTVLKGTASMARSGVSAQQLEVVVETALRGIGLEATPY</sequence>
<dbReference type="InterPro" id="IPR009057">
    <property type="entry name" value="Homeodomain-like_sf"/>
</dbReference>
<dbReference type="Gene3D" id="1.10.10.60">
    <property type="entry name" value="Homeodomain-like"/>
    <property type="match status" value="1"/>
</dbReference>
<evidence type="ECO:0000259" key="5">
    <source>
        <dbReference type="PROSITE" id="PS50977"/>
    </source>
</evidence>
<protein>
    <submittedName>
        <fullName evidence="6">TetR/AcrR family transcriptional regulator</fullName>
    </submittedName>
</protein>
<dbReference type="GO" id="GO:0003677">
    <property type="term" value="F:DNA binding"/>
    <property type="evidence" value="ECO:0007669"/>
    <property type="project" value="UniProtKB-UniRule"/>
</dbReference>
<dbReference type="Proteomes" id="UP000319941">
    <property type="component" value="Unassembled WGS sequence"/>
</dbReference>
<evidence type="ECO:0000256" key="4">
    <source>
        <dbReference type="PROSITE-ProRule" id="PRU00335"/>
    </source>
</evidence>
<dbReference type="Pfam" id="PF00440">
    <property type="entry name" value="TetR_N"/>
    <property type="match status" value="1"/>
</dbReference>
<evidence type="ECO:0000256" key="2">
    <source>
        <dbReference type="ARBA" id="ARBA00023125"/>
    </source>
</evidence>
<dbReference type="InterPro" id="IPR023772">
    <property type="entry name" value="DNA-bd_HTH_TetR-type_CS"/>
</dbReference>
<proteinExistence type="predicted"/>
<comment type="caution">
    <text evidence="6">The sequence shown here is derived from an EMBL/GenBank/DDBJ whole genome shotgun (WGS) entry which is preliminary data.</text>
</comment>
<name>A0A558HPW6_9GAMM</name>
<evidence type="ECO:0000256" key="1">
    <source>
        <dbReference type="ARBA" id="ARBA00023015"/>
    </source>
</evidence>
<dbReference type="PROSITE" id="PS01081">
    <property type="entry name" value="HTH_TETR_1"/>
    <property type="match status" value="1"/>
</dbReference>
<dbReference type="SUPFAM" id="SSF48498">
    <property type="entry name" value="Tetracyclin repressor-like, C-terminal domain"/>
    <property type="match status" value="1"/>
</dbReference>
<organism evidence="6 7">
    <name type="scientific">Cobetia crustatorum</name>
    <dbReference type="NCBI Taxonomy" id="553385"/>
    <lineage>
        <taxon>Bacteria</taxon>
        <taxon>Pseudomonadati</taxon>
        <taxon>Pseudomonadota</taxon>
        <taxon>Gammaproteobacteria</taxon>
        <taxon>Oceanospirillales</taxon>
        <taxon>Halomonadaceae</taxon>
        <taxon>Cobetia</taxon>
    </lineage>
</organism>
<keyword evidence="1" id="KW-0805">Transcription regulation</keyword>
<reference evidence="6 7" key="1">
    <citation type="submission" date="2019-07" db="EMBL/GenBank/DDBJ databases">
        <title>Diversity of Bacteria from Kongsfjorden, Arctic.</title>
        <authorList>
            <person name="Yu Y."/>
        </authorList>
    </citation>
    <scope>NUCLEOTIDE SEQUENCE [LARGE SCALE GENOMIC DNA]</scope>
    <source>
        <strain evidence="6 7">SM1923</strain>
    </source>
</reference>
<dbReference type="Gene3D" id="1.10.357.10">
    <property type="entry name" value="Tetracycline Repressor, domain 2"/>
    <property type="match status" value="1"/>
</dbReference>
<evidence type="ECO:0000256" key="3">
    <source>
        <dbReference type="ARBA" id="ARBA00023163"/>
    </source>
</evidence>
<feature type="domain" description="HTH tetR-type" evidence="5">
    <location>
        <begin position="8"/>
        <end position="68"/>
    </location>
</feature>
<dbReference type="InterPro" id="IPR001647">
    <property type="entry name" value="HTH_TetR"/>
</dbReference>
<evidence type="ECO:0000313" key="6">
    <source>
        <dbReference type="EMBL" id="TVU71170.1"/>
    </source>
</evidence>
<dbReference type="PANTHER" id="PTHR47506:SF1">
    <property type="entry name" value="HTH-TYPE TRANSCRIPTIONAL REGULATOR YJDC"/>
    <property type="match status" value="1"/>
</dbReference>
<dbReference type="InterPro" id="IPR036271">
    <property type="entry name" value="Tet_transcr_reg_TetR-rel_C_sf"/>
</dbReference>
<dbReference type="PANTHER" id="PTHR47506">
    <property type="entry name" value="TRANSCRIPTIONAL REGULATORY PROTEIN"/>
    <property type="match status" value="1"/>
</dbReference>
<dbReference type="EMBL" id="VNFH01000004">
    <property type="protein sequence ID" value="TVU71170.1"/>
    <property type="molecule type" value="Genomic_DNA"/>
</dbReference>
<keyword evidence="3" id="KW-0804">Transcription</keyword>
<keyword evidence="2 4" id="KW-0238">DNA-binding</keyword>
<keyword evidence="7" id="KW-1185">Reference proteome</keyword>
<dbReference type="OrthoDB" id="270177at2"/>
<feature type="DNA-binding region" description="H-T-H motif" evidence="4">
    <location>
        <begin position="31"/>
        <end position="50"/>
    </location>
</feature>
<gene>
    <name evidence="6" type="ORF">FQP86_06445</name>
</gene>
<dbReference type="SUPFAM" id="SSF46689">
    <property type="entry name" value="Homeodomain-like"/>
    <property type="match status" value="1"/>
</dbReference>
<dbReference type="PROSITE" id="PS50977">
    <property type="entry name" value="HTH_TETR_2"/>
    <property type="match status" value="1"/>
</dbReference>
<accession>A0A558HPW6</accession>